<feature type="transmembrane region" description="Helical" evidence="1">
    <location>
        <begin position="7"/>
        <end position="28"/>
    </location>
</feature>
<dbReference type="Gene3D" id="3.60.21.10">
    <property type="match status" value="1"/>
</dbReference>
<dbReference type="GO" id="GO:0016787">
    <property type="term" value="F:hydrolase activity"/>
    <property type="evidence" value="ECO:0007669"/>
    <property type="project" value="InterPro"/>
</dbReference>
<feature type="transmembrane region" description="Helical" evidence="1">
    <location>
        <begin position="48"/>
        <end position="68"/>
    </location>
</feature>
<evidence type="ECO:0000313" key="4">
    <source>
        <dbReference type="WBParaSite" id="MBELARI_LOCUS16772"/>
    </source>
</evidence>
<dbReference type="InterPro" id="IPR051158">
    <property type="entry name" value="Metallophosphoesterase_sf"/>
</dbReference>
<sequence>MGRIPKWSIFAGILIVLIEIAFIAWRLNITGIAHAQVVRFHSLFHLELAMSIGSFYIFSRFSSALTSLNDGRLRNLQRRWAQICLTDVMRAVLLLFLVLAQGSFAFYMIRLKSEVSTQAFICLVCLAGFIHLFVFTLLSDLLVSILYVPLKLGGQLPETSWCSFLADHRLKQIIFVTVITVFFMSIGLFRTLTPPTVVEESLRTNKLKSGSDFSIALLSDLHIGPSVGRSRVQTIVDTVNGAEPDLIAISGDLADGFVTDLADAARPLCNLKSKYGVYFATGNHEYYHGNVEEWFAFLESCNITILHNKNQRVQLASGGSLCVAGIDDLITLRLHLQGHGMNPRQALAGCQKSDFVLLLAHQPNAAKYVLTDPAVNGNVDLVLSGHTHNGQFIFFKPVVHLANAWVHGLYWNAPTNTHILVSAGVDYFGPPVRTSGHCEVVKLTVSGRA</sequence>
<evidence type="ECO:0000256" key="1">
    <source>
        <dbReference type="SAM" id="Phobius"/>
    </source>
</evidence>
<name>A0AAF3ERN7_9BILA</name>
<dbReference type="PANTHER" id="PTHR31302:SF0">
    <property type="entry name" value="TRANSMEMBRANE PROTEIN WITH METALLOPHOSPHOESTERASE DOMAIN"/>
    <property type="match status" value="1"/>
</dbReference>
<dbReference type="PANTHER" id="PTHR31302">
    <property type="entry name" value="TRANSMEMBRANE PROTEIN WITH METALLOPHOSPHOESTERASE DOMAIN-RELATED"/>
    <property type="match status" value="1"/>
</dbReference>
<evidence type="ECO:0000313" key="3">
    <source>
        <dbReference type="Proteomes" id="UP000887575"/>
    </source>
</evidence>
<feature type="transmembrane region" description="Helical" evidence="1">
    <location>
        <begin position="115"/>
        <end position="148"/>
    </location>
</feature>
<dbReference type="AlphaFoldDB" id="A0AAF3ERN7"/>
<dbReference type="SUPFAM" id="SSF56300">
    <property type="entry name" value="Metallo-dependent phosphatases"/>
    <property type="match status" value="1"/>
</dbReference>
<organism evidence="3 4">
    <name type="scientific">Mesorhabditis belari</name>
    <dbReference type="NCBI Taxonomy" id="2138241"/>
    <lineage>
        <taxon>Eukaryota</taxon>
        <taxon>Metazoa</taxon>
        <taxon>Ecdysozoa</taxon>
        <taxon>Nematoda</taxon>
        <taxon>Chromadorea</taxon>
        <taxon>Rhabditida</taxon>
        <taxon>Rhabditina</taxon>
        <taxon>Rhabditomorpha</taxon>
        <taxon>Rhabditoidea</taxon>
        <taxon>Rhabditidae</taxon>
        <taxon>Mesorhabditinae</taxon>
        <taxon>Mesorhabditis</taxon>
    </lineage>
</organism>
<dbReference type="Proteomes" id="UP000887575">
    <property type="component" value="Unassembled WGS sequence"/>
</dbReference>
<dbReference type="CDD" id="cd07385">
    <property type="entry name" value="MPP_YkuE_C"/>
    <property type="match status" value="1"/>
</dbReference>
<keyword evidence="1" id="KW-0812">Transmembrane</keyword>
<proteinExistence type="predicted"/>
<accession>A0AAF3ERN7</accession>
<keyword evidence="1" id="KW-0472">Membrane</keyword>
<evidence type="ECO:0000259" key="2">
    <source>
        <dbReference type="Pfam" id="PF00149"/>
    </source>
</evidence>
<keyword evidence="3" id="KW-1185">Reference proteome</keyword>
<dbReference type="InterPro" id="IPR004843">
    <property type="entry name" value="Calcineurin-like_PHP"/>
</dbReference>
<feature type="transmembrane region" description="Helical" evidence="1">
    <location>
        <begin position="88"/>
        <end position="109"/>
    </location>
</feature>
<keyword evidence="1" id="KW-1133">Transmembrane helix</keyword>
<reference evidence="4" key="1">
    <citation type="submission" date="2024-02" db="UniProtKB">
        <authorList>
            <consortium name="WormBaseParasite"/>
        </authorList>
    </citation>
    <scope>IDENTIFICATION</scope>
</reference>
<dbReference type="Pfam" id="PF00149">
    <property type="entry name" value="Metallophos"/>
    <property type="match status" value="1"/>
</dbReference>
<dbReference type="InterPro" id="IPR029052">
    <property type="entry name" value="Metallo-depent_PP-like"/>
</dbReference>
<feature type="domain" description="Calcineurin-like phosphoesterase" evidence="2">
    <location>
        <begin position="214"/>
        <end position="389"/>
    </location>
</feature>
<protein>
    <recommendedName>
        <fullName evidence="2">Calcineurin-like phosphoesterase domain-containing protein</fullName>
    </recommendedName>
</protein>
<feature type="transmembrane region" description="Helical" evidence="1">
    <location>
        <begin position="173"/>
        <end position="192"/>
    </location>
</feature>
<dbReference type="WBParaSite" id="MBELARI_LOCUS16772">
    <property type="protein sequence ID" value="MBELARI_LOCUS16772"/>
    <property type="gene ID" value="MBELARI_LOCUS16772"/>
</dbReference>